<feature type="region of interest" description="Disordered" evidence="1">
    <location>
        <begin position="134"/>
        <end position="174"/>
    </location>
</feature>
<keyword evidence="3" id="KW-1185">Reference proteome</keyword>
<evidence type="ECO:0000313" key="3">
    <source>
        <dbReference type="Proteomes" id="UP000749646"/>
    </source>
</evidence>
<dbReference type="Proteomes" id="UP000749646">
    <property type="component" value="Unassembled WGS sequence"/>
</dbReference>
<dbReference type="AlphaFoldDB" id="A0A9P6LSR8"/>
<reference evidence="2" key="1">
    <citation type="journal article" date="2020" name="Fungal Divers.">
        <title>Resolving the Mortierellaceae phylogeny through synthesis of multi-gene phylogenetics and phylogenomics.</title>
        <authorList>
            <person name="Vandepol N."/>
            <person name="Liber J."/>
            <person name="Desiro A."/>
            <person name="Na H."/>
            <person name="Kennedy M."/>
            <person name="Barry K."/>
            <person name="Grigoriev I.V."/>
            <person name="Miller A.N."/>
            <person name="O'Donnell K."/>
            <person name="Stajich J.E."/>
            <person name="Bonito G."/>
        </authorList>
    </citation>
    <scope>NUCLEOTIDE SEQUENCE</scope>
    <source>
        <strain evidence="2">MES-2147</strain>
    </source>
</reference>
<organism evidence="2 3">
    <name type="scientific">Modicella reniformis</name>
    <dbReference type="NCBI Taxonomy" id="1440133"/>
    <lineage>
        <taxon>Eukaryota</taxon>
        <taxon>Fungi</taxon>
        <taxon>Fungi incertae sedis</taxon>
        <taxon>Mucoromycota</taxon>
        <taxon>Mortierellomycotina</taxon>
        <taxon>Mortierellomycetes</taxon>
        <taxon>Mortierellales</taxon>
        <taxon>Mortierellaceae</taxon>
        <taxon>Modicella</taxon>
    </lineage>
</organism>
<dbReference type="OrthoDB" id="2438971at2759"/>
<protein>
    <submittedName>
        <fullName evidence="2">Uncharacterized protein</fullName>
    </submittedName>
</protein>
<accession>A0A9P6LSR8</accession>
<name>A0A9P6LSR8_9FUNG</name>
<gene>
    <name evidence="2" type="ORF">BGZ65_005071</name>
</gene>
<comment type="caution">
    <text evidence="2">The sequence shown here is derived from an EMBL/GenBank/DDBJ whole genome shotgun (WGS) entry which is preliminary data.</text>
</comment>
<sequence>MLPAIIPIPVYKGSITNLDADHAPSPYFLETEICKWTLSHFLTSRNDESIFLDGLSTISRNKKIDVGVRVFTSSLRIYHDGPMGPLRRIVCRKVATNAIKRASVVQSHISAALSHEEALLEHENTNLGKHDHAVEDEDEADQHGRAKKITNHSSLLSKDDDSESLGEEDPVHMAQTLPHVPINAVFKMEDYEFTAKLDSVEFGDEFTAYYNDCRLCALSGVLFLEDRPTSLQKRYFSTKYEQLQDLVDKRVEHPTPEEVMNAVQVCRDAKDRKASLSRRGGVGAGRVAMEETVEKAPRSAL</sequence>
<evidence type="ECO:0000256" key="1">
    <source>
        <dbReference type="SAM" id="MobiDB-lite"/>
    </source>
</evidence>
<proteinExistence type="predicted"/>
<evidence type="ECO:0000313" key="2">
    <source>
        <dbReference type="EMBL" id="KAF9931051.1"/>
    </source>
</evidence>
<dbReference type="EMBL" id="JAAAHW010010079">
    <property type="protein sequence ID" value="KAF9931051.1"/>
    <property type="molecule type" value="Genomic_DNA"/>
</dbReference>